<keyword evidence="1" id="KW-0614">Plasmid</keyword>
<proteinExistence type="predicted"/>
<gene>
    <name evidence="1" type="ORF">NSU_pLA2084</name>
</gene>
<reference evidence="1 2" key="1">
    <citation type="journal article" date="2012" name="J. Bacteriol.">
        <title>Genome sequence of benzo(a)pyrene-degrading bacterium Novosphingobium pentaromativorans US6-1.</title>
        <authorList>
            <person name="Luo Y.R."/>
            <person name="Kang S.G."/>
            <person name="Kim S.J."/>
            <person name="Kim M.R."/>
            <person name="Li N."/>
            <person name="Lee J.H."/>
            <person name="Kwon K.K."/>
        </authorList>
    </citation>
    <scope>NUCLEOTIDE SEQUENCE [LARGE SCALE GENOMIC DNA]</scope>
    <source>
        <strain evidence="1 2">US6-1</strain>
        <plasmid evidence="1">pLA2</plasmid>
    </source>
</reference>
<accession>G6ELL0</accession>
<geneLocation type="plasmid" evidence="1">
    <name>pLA2</name>
</geneLocation>
<protein>
    <submittedName>
        <fullName evidence="1">Uncharacterized protein</fullName>
    </submittedName>
</protein>
<dbReference type="AlphaFoldDB" id="G6ELL0"/>
<comment type="caution">
    <text evidence="1">The sequence shown here is derived from an EMBL/GenBank/DDBJ whole genome shotgun (WGS) entry which is preliminary data.</text>
</comment>
<organism evidence="1 2">
    <name type="scientific">Novosphingobium pentaromativorans US6-1</name>
    <dbReference type="NCBI Taxonomy" id="1088721"/>
    <lineage>
        <taxon>Bacteria</taxon>
        <taxon>Pseudomonadati</taxon>
        <taxon>Pseudomonadota</taxon>
        <taxon>Alphaproteobacteria</taxon>
        <taxon>Sphingomonadales</taxon>
        <taxon>Sphingomonadaceae</taxon>
        <taxon>Novosphingobium</taxon>
    </lineage>
</organism>
<keyword evidence="2" id="KW-1185">Reference proteome</keyword>
<evidence type="ECO:0000313" key="1">
    <source>
        <dbReference type="EMBL" id="EHJ57891.1"/>
    </source>
</evidence>
<name>G6ELL0_9SPHN</name>
<dbReference type="Proteomes" id="UP000004030">
    <property type="component" value="Unassembled WGS sequence"/>
</dbReference>
<sequence>MPLADHIAIKETGVMLAVRIVVGCEILKALDHLENVGLRILVQRRDALRNHGATSHAHRSPRNVVQRRNGGDLVSCRFHFPHSFRRSRCLRPAALTRWRSAGWGGGSKIDGSGAGGATREAPARASAPELAELVGQPGPVDYASGTKGRVPLVFPRWQLPPLTERGPGPLDPMWQLTDYEARGPGRSFSALAVL</sequence>
<evidence type="ECO:0000313" key="2">
    <source>
        <dbReference type="Proteomes" id="UP000004030"/>
    </source>
</evidence>
<dbReference type="EMBL" id="AGFM01000123">
    <property type="protein sequence ID" value="EHJ57891.1"/>
    <property type="molecule type" value="Genomic_DNA"/>
</dbReference>